<keyword evidence="5" id="KW-1185">Reference proteome</keyword>
<dbReference type="PANTHER" id="PTHR38108">
    <property type="entry name" value="UPF0319 PROTEIN YCCT"/>
    <property type="match status" value="1"/>
</dbReference>
<dbReference type="EMBL" id="JBGOOS010000017">
    <property type="protein sequence ID" value="MEZ8209642.1"/>
    <property type="molecule type" value="Genomic_DNA"/>
</dbReference>
<feature type="chain" id="PRO_5046829751" evidence="3">
    <location>
        <begin position="21"/>
        <end position="226"/>
    </location>
</feature>
<evidence type="ECO:0000256" key="2">
    <source>
        <dbReference type="ARBA" id="ARBA00022729"/>
    </source>
</evidence>
<accession>A0ABV4MJ91</accession>
<organism evidence="4 5">
    <name type="scientific">Vibrio bivalvicida</name>
    <dbReference type="NCBI Taxonomy" id="1276888"/>
    <lineage>
        <taxon>Bacteria</taxon>
        <taxon>Pseudomonadati</taxon>
        <taxon>Pseudomonadota</taxon>
        <taxon>Gammaproteobacteria</taxon>
        <taxon>Vibrionales</taxon>
        <taxon>Vibrionaceae</taxon>
        <taxon>Vibrio</taxon>
        <taxon>Vibrio oreintalis group</taxon>
    </lineage>
</organism>
<proteinExistence type="inferred from homology"/>
<comment type="caution">
    <text evidence="4">The sequence shown here is derived from an EMBL/GenBank/DDBJ whole genome shotgun (WGS) entry which is preliminary data.</text>
</comment>
<name>A0ABV4MJ91_9VIBR</name>
<dbReference type="Proteomes" id="UP001569151">
    <property type="component" value="Unassembled WGS sequence"/>
</dbReference>
<protein>
    <submittedName>
        <fullName evidence="4">DUF2057 family protein</fullName>
    </submittedName>
</protein>
<dbReference type="PANTHER" id="PTHR38108:SF1">
    <property type="entry name" value="UPF0319 PROTEIN YCCT"/>
    <property type="match status" value="1"/>
</dbReference>
<dbReference type="RefSeq" id="WP_371720563.1">
    <property type="nucleotide sequence ID" value="NZ_JBGOOF010000071.1"/>
</dbReference>
<evidence type="ECO:0000313" key="4">
    <source>
        <dbReference type="EMBL" id="MEZ8209642.1"/>
    </source>
</evidence>
<evidence type="ECO:0000256" key="1">
    <source>
        <dbReference type="ARBA" id="ARBA00008490"/>
    </source>
</evidence>
<dbReference type="InterPro" id="IPR018635">
    <property type="entry name" value="UPF0319"/>
</dbReference>
<feature type="signal peptide" evidence="3">
    <location>
        <begin position="1"/>
        <end position="20"/>
    </location>
</feature>
<comment type="similarity">
    <text evidence="1">Belongs to the UPF0319 family.</text>
</comment>
<keyword evidence="2 3" id="KW-0732">Signal</keyword>
<evidence type="ECO:0000313" key="5">
    <source>
        <dbReference type="Proteomes" id="UP001569151"/>
    </source>
</evidence>
<sequence>MNKCFVIAASIGFVAGAAQAATLAPKPGVSILYINGKVAESKIAENHIEPGFNQVVVRMDKDMSRGSSSDVFTSKPYVISFTVDGEEVVINHPKARSRVEAERVFRSNPEWVVTEDGNALSHEQVMLEGKGGFIPYGGMANLVEKHNSQRGIYFNNGQLVDKPVEAQAIAVAATTTAAVTSTSSKVEKTSPAKPVATSNVEQLKAWYLKSSKEERKAFRRWMIDQE</sequence>
<reference evidence="4 5" key="1">
    <citation type="submission" date="2024-06" db="EMBL/GenBank/DDBJ databases">
        <authorList>
            <person name="Steensen K."/>
            <person name="Seneca J."/>
            <person name="Bartlau N."/>
            <person name="Yu A.X."/>
            <person name="Polz M.F."/>
        </authorList>
    </citation>
    <scope>NUCLEOTIDE SEQUENCE [LARGE SCALE GENOMIC DNA]</scope>
    <source>
        <strain evidence="4 5">1F146</strain>
    </source>
</reference>
<evidence type="ECO:0000256" key="3">
    <source>
        <dbReference type="SAM" id="SignalP"/>
    </source>
</evidence>
<gene>
    <name evidence="4" type="ORF">ACED39_12715</name>
</gene>
<dbReference type="Pfam" id="PF09829">
    <property type="entry name" value="DUF2057"/>
    <property type="match status" value="1"/>
</dbReference>